<organism evidence="8 10">
    <name type="scientific">Xiamenia xianingshaonis</name>
    <dbReference type="NCBI Taxonomy" id="2682776"/>
    <lineage>
        <taxon>Bacteria</taxon>
        <taxon>Bacillati</taxon>
        <taxon>Actinomycetota</taxon>
        <taxon>Coriobacteriia</taxon>
        <taxon>Eggerthellales</taxon>
        <taxon>Eggerthellaceae</taxon>
        <taxon>Xiamenia</taxon>
    </lineage>
</organism>
<keyword evidence="4 6" id="KW-1133">Transmembrane helix</keyword>
<dbReference type="EMBL" id="CP072829">
    <property type="protein sequence ID" value="QTU83751.1"/>
    <property type="molecule type" value="Genomic_DNA"/>
</dbReference>
<dbReference type="Pfam" id="PF03606">
    <property type="entry name" value="DcuC"/>
    <property type="match status" value="1"/>
</dbReference>
<feature type="transmembrane region" description="Helical" evidence="6">
    <location>
        <begin position="71"/>
        <end position="89"/>
    </location>
</feature>
<protein>
    <submittedName>
        <fullName evidence="8">YfcC family protein</fullName>
    </submittedName>
</protein>
<evidence type="ECO:0000256" key="1">
    <source>
        <dbReference type="ARBA" id="ARBA00004651"/>
    </source>
</evidence>
<evidence type="ECO:0000256" key="5">
    <source>
        <dbReference type="ARBA" id="ARBA00023136"/>
    </source>
</evidence>
<accession>A0A9E6STS6</accession>
<keyword evidence="9" id="KW-1185">Reference proteome</keyword>
<feature type="transmembrane region" description="Helical" evidence="6">
    <location>
        <begin position="522"/>
        <end position="543"/>
    </location>
</feature>
<dbReference type="PANTHER" id="PTHR43652">
    <property type="entry name" value="BASIC AMINO ACID ANTIPORTER YFCC-RELATED"/>
    <property type="match status" value="1"/>
</dbReference>
<feature type="transmembrane region" description="Helical" evidence="6">
    <location>
        <begin position="192"/>
        <end position="215"/>
    </location>
</feature>
<evidence type="ECO:0000256" key="4">
    <source>
        <dbReference type="ARBA" id="ARBA00022989"/>
    </source>
</evidence>
<sequence>MTENGKSKKQRKSLSAFTILLIILVALALVTIIMSALGASYTDPNTGETAFVQGATLSGILTAPVFGFHDAIGVCLFVLILGGFLGIVTETGALDAGIAALVRKLHGNELVLIPILMFIFSIGGTTYGMCEETVPFYLLLAATMVAAGFDSLTGAAVVLLGAGCGVLGSTVNPFAVGVAVDALSSQGIAANQAVIMGLGVVLWLATLIPSILFVMRYAKKVKADKGSTFLSLQEQEDMMNEWGMKESEDEAASGDTAEHSAMTARQKWSLVVFAFTFVIMIVSFIPWEDLGVNAFVGGQEFETVTTEVAADEIAGVYSEATGTELTLDEGVVGTDVAEEEVSPAWSSFLTGVPLGQWYFDEASTWFLLMALVIGVIGGVSESRFVKAFINGAADMMSVVLVIALARSVTVLMGATGLDMWILDNASNALSGLSAIVFAPLSFLLYVVLSFLIPSSSGMATVSIPILGPLAAQLGFSPDVMIMIFSAGNGLVNLFTPTSGAIMGGLALARIEYTTWLKFGAKLFVVLGVICLVVLTAAMMIVPYGG</sequence>
<dbReference type="Proteomes" id="UP000671910">
    <property type="component" value="Chromosome"/>
</dbReference>
<dbReference type="EMBL" id="WPCR01000020">
    <property type="protein sequence ID" value="NHM15007.1"/>
    <property type="molecule type" value="Genomic_DNA"/>
</dbReference>
<dbReference type="GO" id="GO:0005886">
    <property type="term" value="C:plasma membrane"/>
    <property type="evidence" value="ECO:0007669"/>
    <property type="project" value="UniProtKB-SubCell"/>
</dbReference>
<evidence type="ECO:0000313" key="8">
    <source>
        <dbReference type="EMBL" id="QTU83751.1"/>
    </source>
</evidence>
<proteinExistence type="predicted"/>
<gene>
    <name evidence="7" type="ORF">GMI68_09640</name>
    <name evidence="8" type="ORF">J7S26_04990</name>
</gene>
<dbReference type="Proteomes" id="UP000636394">
    <property type="component" value="Unassembled WGS sequence"/>
</dbReference>
<feature type="transmembrane region" description="Helical" evidence="6">
    <location>
        <begin position="463"/>
        <end position="484"/>
    </location>
</feature>
<feature type="transmembrane region" description="Helical" evidence="6">
    <location>
        <begin position="110"/>
        <end position="128"/>
    </location>
</feature>
<name>A0A9E6STS6_9ACTN</name>
<evidence type="ECO:0000313" key="9">
    <source>
        <dbReference type="Proteomes" id="UP000636394"/>
    </source>
</evidence>
<feature type="transmembrane region" description="Helical" evidence="6">
    <location>
        <begin position="268"/>
        <end position="287"/>
    </location>
</feature>
<evidence type="ECO:0000256" key="3">
    <source>
        <dbReference type="ARBA" id="ARBA00022692"/>
    </source>
</evidence>
<dbReference type="AlphaFoldDB" id="A0A9E6STS6"/>
<reference evidence="7 9" key="1">
    <citation type="submission" date="2019-11" db="EMBL/GenBank/DDBJ databases">
        <title>Eggerthellaceae novel genus isolated from the rectal contents of marmort.</title>
        <authorList>
            <person name="Zhang G."/>
        </authorList>
    </citation>
    <scope>NUCLEOTIDE SEQUENCE [LARGE SCALE GENOMIC DNA]</scope>
    <source>
        <strain evidence="9">zg-886</strain>
        <strain evidence="7">Zg-886</strain>
    </source>
</reference>
<dbReference type="KEGG" id="ebz:J7S26_04990"/>
<keyword evidence="3 6" id="KW-0812">Transmembrane</keyword>
<feature type="transmembrane region" description="Helical" evidence="6">
    <location>
        <begin position="428"/>
        <end position="451"/>
    </location>
</feature>
<keyword evidence="2" id="KW-1003">Cell membrane</keyword>
<dbReference type="InterPro" id="IPR051679">
    <property type="entry name" value="DASS-Related_Transporters"/>
</dbReference>
<evidence type="ECO:0000256" key="6">
    <source>
        <dbReference type="SAM" id="Phobius"/>
    </source>
</evidence>
<comment type="subcellular location">
    <subcellularLocation>
        <location evidence="1">Cell membrane</location>
        <topology evidence="1">Multi-pass membrane protein</topology>
    </subcellularLocation>
</comment>
<evidence type="ECO:0000313" key="10">
    <source>
        <dbReference type="Proteomes" id="UP000671910"/>
    </source>
</evidence>
<dbReference type="RefSeq" id="WP_165057436.1">
    <property type="nucleotide sequence ID" value="NZ_CP072829.1"/>
</dbReference>
<feature type="transmembrane region" description="Helical" evidence="6">
    <location>
        <begin position="490"/>
        <end position="510"/>
    </location>
</feature>
<dbReference type="PANTHER" id="PTHR43652:SF6">
    <property type="entry name" value="ARGININE REPRESSOR"/>
    <property type="match status" value="1"/>
</dbReference>
<evidence type="ECO:0000256" key="2">
    <source>
        <dbReference type="ARBA" id="ARBA00022475"/>
    </source>
</evidence>
<reference evidence="8" key="2">
    <citation type="submission" date="2021-04" db="EMBL/GenBank/DDBJ databases">
        <title>Novel species in family Eggerthellaceae.</title>
        <authorList>
            <person name="Zhang G."/>
        </authorList>
    </citation>
    <scope>NUCLEOTIDE SEQUENCE</scope>
    <source>
        <strain evidence="8">Zg-886</strain>
    </source>
</reference>
<feature type="transmembrane region" description="Helical" evidence="6">
    <location>
        <begin position="134"/>
        <end position="152"/>
    </location>
</feature>
<evidence type="ECO:0000313" key="7">
    <source>
        <dbReference type="EMBL" id="NHM15007.1"/>
    </source>
</evidence>
<dbReference type="InterPro" id="IPR018385">
    <property type="entry name" value="C4_dicarb_anaerob_car-like"/>
</dbReference>
<feature type="transmembrane region" description="Helical" evidence="6">
    <location>
        <begin position="14"/>
        <end position="37"/>
    </location>
</feature>
<feature type="transmembrane region" description="Helical" evidence="6">
    <location>
        <begin position="362"/>
        <end position="380"/>
    </location>
</feature>
<feature type="transmembrane region" description="Helical" evidence="6">
    <location>
        <begin position="159"/>
        <end position="180"/>
    </location>
</feature>
<keyword evidence="5 6" id="KW-0472">Membrane</keyword>